<sequence>MDREYHLVRELLEPGRRQRDEARARIRSMLAMESIAVEEVEVSERDIDRIEKAVRAGQGIKEVFPRLSTVGTRTDGEGVNLLVHFTKKEGAPIRYIGGDDPAEAAAVRELDLQKKFYLGAADLAQKVGLTLPKASALRAHLGVDEDVACRDVFEFGSTRIPRFSDNAFRRMREALATVDIEDVWRARQR</sequence>
<dbReference type="Proteomes" id="UP000274541">
    <property type="component" value="Unassembled WGS sequence"/>
</dbReference>
<organism evidence="1 2">
    <name type="scientific">Pseudomonas syringae pv. aptata</name>
    <dbReference type="NCBI Taxonomy" id="83167"/>
    <lineage>
        <taxon>Bacteria</taxon>
        <taxon>Pseudomonadati</taxon>
        <taxon>Pseudomonadota</taxon>
        <taxon>Gammaproteobacteria</taxon>
        <taxon>Pseudomonadales</taxon>
        <taxon>Pseudomonadaceae</taxon>
        <taxon>Pseudomonas</taxon>
        <taxon>Pseudomonas syringae</taxon>
    </lineage>
</organism>
<evidence type="ECO:0000313" key="2">
    <source>
        <dbReference type="Proteomes" id="UP000274541"/>
    </source>
</evidence>
<name>A0A0Q0CA83_PSEAP</name>
<reference evidence="1 2" key="1">
    <citation type="submission" date="2018-08" db="EMBL/GenBank/DDBJ databases">
        <title>Recombination of ecologically and evolutionarily significant loci maintains genetic cohesion in the Pseudomonas syringae species complex.</title>
        <authorList>
            <person name="Dillon M."/>
            <person name="Thakur S."/>
            <person name="Almeida R.N.D."/>
            <person name="Weir B.S."/>
            <person name="Guttman D.S."/>
        </authorList>
    </citation>
    <scope>NUCLEOTIDE SEQUENCE [LARGE SCALE GENOMIC DNA]</scope>
    <source>
        <strain evidence="1 2">ICMP 4388</strain>
    </source>
</reference>
<evidence type="ECO:0000313" key="1">
    <source>
        <dbReference type="EMBL" id="RMO64197.1"/>
    </source>
</evidence>
<dbReference type="AlphaFoldDB" id="A0A0Q0CA83"/>
<proteinExistence type="predicted"/>
<accession>A0A0Q0CA83</accession>
<gene>
    <name evidence="1" type="ORF">ALQ37_03146</name>
</gene>
<comment type="caution">
    <text evidence="1">The sequence shown here is derived from an EMBL/GenBank/DDBJ whole genome shotgun (WGS) entry which is preliminary data.</text>
</comment>
<protein>
    <submittedName>
        <fullName evidence="1">Uncharacterized protein</fullName>
    </submittedName>
</protein>
<dbReference type="EMBL" id="RBPX01000212">
    <property type="protein sequence ID" value="RMO64197.1"/>
    <property type="molecule type" value="Genomic_DNA"/>
</dbReference>